<name>A0ABT9NUW7_9ACTN</name>
<evidence type="ECO:0000313" key="1">
    <source>
        <dbReference type="EMBL" id="MDP9824072.1"/>
    </source>
</evidence>
<dbReference type="Proteomes" id="UP001240447">
    <property type="component" value="Unassembled WGS sequence"/>
</dbReference>
<reference evidence="1 2" key="1">
    <citation type="submission" date="2023-07" db="EMBL/GenBank/DDBJ databases">
        <title>Sequencing the genomes of 1000 actinobacteria strains.</title>
        <authorList>
            <person name="Klenk H.-P."/>
        </authorList>
    </citation>
    <scope>NUCLEOTIDE SEQUENCE [LARGE SCALE GENOMIC DNA]</scope>
    <source>
        <strain evidence="1 2">GD13</strain>
    </source>
</reference>
<organism evidence="1 2">
    <name type="scientific">Nocardioides massiliensis</name>
    <dbReference type="NCBI Taxonomy" id="1325935"/>
    <lineage>
        <taxon>Bacteria</taxon>
        <taxon>Bacillati</taxon>
        <taxon>Actinomycetota</taxon>
        <taxon>Actinomycetes</taxon>
        <taxon>Propionibacteriales</taxon>
        <taxon>Nocardioidaceae</taxon>
        <taxon>Nocardioides</taxon>
    </lineage>
</organism>
<proteinExistence type="predicted"/>
<evidence type="ECO:0000313" key="2">
    <source>
        <dbReference type="Proteomes" id="UP001240447"/>
    </source>
</evidence>
<dbReference type="RefSeq" id="WP_220138557.1">
    <property type="nucleotide sequence ID" value="NZ_CCXJ01000637.1"/>
</dbReference>
<protein>
    <submittedName>
        <fullName evidence="1">Threonine dehydrogenase-like Zn-dependent dehydrogenase</fullName>
    </submittedName>
</protein>
<keyword evidence="2" id="KW-1185">Reference proteome</keyword>
<comment type="caution">
    <text evidence="1">The sequence shown here is derived from an EMBL/GenBank/DDBJ whole genome shotgun (WGS) entry which is preliminary data.</text>
</comment>
<dbReference type="Gene3D" id="3.90.180.10">
    <property type="entry name" value="Medium-chain alcohol dehydrogenases, catalytic domain"/>
    <property type="match status" value="1"/>
</dbReference>
<sequence length="59" mass="6527">MRRPDPEPCGACAHGEWDICRNGGYTERGIEELHGFASELWTIPTLSSESASSSRDTCR</sequence>
<dbReference type="EMBL" id="JAUSQM010000001">
    <property type="protein sequence ID" value="MDP9824072.1"/>
    <property type="molecule type" value="Genomic_DNA"/>
</dbReference>
<gene>
    <name evidence="1" type="ORF">J2S59_003881</name>
</gene>
<accession>A0ABT9NUW7</accession>